<dbReference type="EC" id="3.6.1.27" evidence="1"/>
<keyword evidence="4" id="KW-0812">Transmembrane</keyword>
<protein>
    <recommendedName>
        <fullName evidence="1">undecaprenyl-diphosphate phosphatase</fullName>
        <ecNumber evidence="1">3.6.1.27</ecNumber>
    </recommendedName>
    <alternativeName>
        <fullName evidence="2">Undecaprenyl pyrophosphate phosphatase</fullName>
    </alternativeName>
</protein>
<dbReference type="GO" id="GO:0005886">
    <property type="term" value="C:plasma membrane"/>
    <property type="evidence" value="ECO:0007669"/>
    <property type="project" value="InterPro"/>
</dbReference>
<feature type="transmembrane region" description="Helical" evidence="4">
    <location>
        <begin position="20"/>
        <end position="47"/>
    </location>
</feature>
<evidence type="ECO:0000313" key="6">
    <source>
        <dbReference type="EMBL" id="RDK89459.1"/>
    </source>
</evidence>
<dbReference type="CDD" id="cd03385">
    <property type="entry name" value="PAP2_BcrC_like"/>
    <property type="match status" value="1"/>
</dbReference>
<feature type="transmembrane region" description="Helical" evidence="4">
    <location>
        <begin position="59"/>
        <end position="82"/>
    </location>
</feature>
<dbReference type="AlphaFoldDB" id="A0A370QM65"/>
<keyword evidence="4" id="KW-0472">Membrane</keyword>
<dbReference type="EMBL" id="QRAP01000007">
    <property type="protein sequence ID" value="RDK89459.1"/>
    <property type="molecule type" value="Genomic_DNA"/>
</dbReference>
<keyword evidence="4" id="KW-1133">Transmembrane helix</keyword>
<dbReference type="Proteomes" id="UP000254848">
    <property type="component" value="Unassembled WGS sequence"/>
</dbReference>
<comment type="catalytic activity">
    <reaction evidence="3">
        <text>di-trans,octa-cis-undecaprenyl diphosphate + H2O = di-trans,octa-cis-undecaprenyl phosphate + phosphate + H(+)</text>
        <dbReference type="Rhea" id="RHEA:28094"/>
        <dbReference type="ChEBI" id="CHEBI:15377"/>
        <dbReference type="ChEBI" id="CHEBI:15378"/>
        <dbReference type="ChEBI" id="CHEBI:43474"/>
        <dbReference type="ChEBI" id="CHEBI:58405"/>
        <dbReference type="ChEBI" id="CHEBI:60392"/>
        <dbReference type="EC" id="3.6.1.27"/>
    </reaction>
</comment>
<dbReference type="RefSeq" id="WP_115459332.1">
    <property type="nucleotide sequence ID" value="NZ_QRAP01000007.1"/>
</dbReference>
<dbReference type="SUPFAM" id="SSF48317">
    <property type="entry name" value="Acid phosphatase/Vanadium-dependent haloperoxidase"/>
    <property type="match status" value="1"/>
</dbReference>
<dbReference type="NCBIfam" id="NF008813">
    <property type="entry name" value="PRK11837.1"/>
    <property type="match status" value="1"/>
</dbReference>
<dbReference type="Gene3D" id="1.20.144.10">
    <property type="entry name" value="Phosphatidic acid phosphatase type 2/haloperoxidase"/>
    <property type="match status" value="1"/>
</dbReference>
<feature type="domain" description="Phosphatidic acid phosphatase type 2/haloperoxidase" evidence="5">
    <location>
        <begin position="61"/>
        <end position="169"/>
    </location>
</feature>
<feature type="transmembrane region" description="Helical" evidence="4">
    <location>
        <begin position="102"/>
        <end position="123"/>
    </location>
</feature>
<gene>
    <name evidence="6" type="ORF">C8D90_107110</name>
</gene>
<dbReference type="Pfam" id="PF01569">
    <property type="entry name" value="PAP2"/>
    <property type="match status" value="1"/>
</dbReference>
<dbReference type="InterPro" id="IPR036938">
    <property type="entry name" value="PAP2/HPO_sf"/>
</dbReference>
<evidence type="ECO:0000256" key="3">
    <source>
        <dbReference type="ARBA" id="ARBA00047594"/>
    </source>
</evidence>
<proteinExistence type="predicted"/>
<accession>A0A370QM65</accession>
<evidence type="ECO:0000259" key="5">
    <source>
        <dbReference type="SMART" id="SM00014"/>
    </source>
</evidence>
<dbReference type="PANTHER" id="PTHR14969">
    <property type="entry name" value="SPHINGOSINE-1-PHOSPHATE PHOSPHOHYDROLASE"/>
    <property type="match status" value="1"/>
</dbReference>
<feature type="transmembrane region" description="Helical" evidence="4">
    <location>
        <begin position="130"/>
        <end position="148"/>
    </location>
</feature>
<evidence type="ECO:0000256" key="1">
    <source>
        <dbReference type="ARBA" id="ARBA00012374"/>
    </source>
</evidence>
<dbReference type="GO" id="GO:0050380">
    <property type="term" value="F:undecaprenyl-diphosphatase activity"/>
    <property type="evidence" value="ECO:0007669"/>
    <property type="project" value="UniProtKB-EC"/>
</dbReference>
<dbReference type="InterPro" id="IPR000326">
    <property type="entry name" value="PAP2/HPO"/>
</dbReference>
<dbReference type="OrthoDB" id="9801622at2"/>
<evidence type="ECO:0000256" key="2">
    <source>
        <dbReference type="ARBA" id="ARBA00032707"/>
    </source>
</evidence>
<feature type="transmembrane region" description="Helical" evidence="4">
    <location>
        <begin position="154"/>
        <end position="175"/>
    </location>
</feature>
<sequence length="202" mass="22784">MEHFNHLIFLLINATPASPAWAIAIARFLANDLIAIVPLLIVILWLWSPQRAVEENRQLIIRGVMALAYAMLSSKVIGILYPHARPFVEGIGYSFIPHAPDASFPSDHGTAIFTFALAFLFWYPRRWAGVTLLISGVAIAWSRVYLGVHWPMDMVGALLVALLGCLTSQLIWELWGSVLQTQLLRLYRFSFAFPIRKGWVKP</sequence>
<name>A0A370QM65_9GAMM</name>
<evidence type="ECO:0000256" key="4">
    <source>
        <dbReference type="SAM" id="Phobius"/>
    </source>
</evidence>
<evidence type="ECO:0000313" key="7">
    <source>
        <dbReference type="Proteomes" id="UP000254848"/>
    </source>
</evidence>
<comment type="caution">
    <text evidence="6">The sequence shown here is derived from an EMBL/GenBank/DDBJ whole genome shotgun (WGS) entry which is preliminary data.</text>
</comment>
<dbReference type="InterPro" id="IPR033879">
    <property type="entry name" value="UPP_Pase"/>
</dbReference>
<dbReference type="PANTHER" id="PTHR14969:SF13">
    <property type="entry name" value="AT30094P"/>
    <property type="match status" value="1"/>
</dbReference>
<reference evidence="6 7" key="1">
    <citation type="submission" date="2018-07" db="EMBL/GenBank/DDBJ databases">
        <title>Genomic Encyclopedia of Type Strains, Phase IV (KMG-IV): sequencing the most valuable type-strain genomes for metagenomic binning, comparative biology and taxonomic classification.</title>
        <authorList>
            <person name="Goeker M."/>
        </authorList>
    </citation>
    <scope>NUCLEOTIDE SEQUENCE [LARGE SCALE GENOMIC DNA]</scope>
    <source>
        <strain evidence="6 7">DSM 103736</strain>
    </source>
</reference>
<dbReference type="SMART" id="SM00014">
    <property type="entry name" value="acidPPc"/>
    <property type="match status" value="1"/>
</dbReference>
<keyword evidence="7" id="KW-1185">Reference proteome</keyword>
<organism evidence="6 7">
    <name type="scientific">Enterobacillus tribolii</name>
    <dbReference type="NCBI Taxonomy" id="1487935"/>
    <lineage>
        <taxon>Bacteria</taxon>
        <taxon>Pseudomonadati</taxon>
        <taxon>Pseudomonadota</taxon>
        <taxon>Gammaproteobacteria</taxon>
        <taxon>Enterobacterales</taxon>
        <taxon>Hafniaceae</taxon>
        <taxon>Enterobacillus</taxon>
    </lineage>
</organism>